<feature type="domain" description="Anti-sigma factor NepR" evidence="2">
    <location>
        <begin position="35"/>
        <end position="64"/>
    </location>
</feature>
<gene>
    <name evidence="3" type="ORF">RQX22_03755</name>
</gene>
<name>A0ABU3Q3T3_9SPHN</name>
<feature type="compositionally biased region" description="Basic and acidic residues" evidence="1">
    <location>
        <begin position="1"/>
        <end position="11"/>
    </location>
</feature>
<dbReference type="RefSeq" id="WP_315723786.1">
    <property type="nucleotide sequence ID" value="NZ_JAVUPU010000002.1"/>
</dbReference>
<accession>A0ABU3Q3T3</accession>
<reference evidence="3 4" key="1">
    <citation type="submission" date="2023-05" db="EMBL/GenBank/DDBJ databases">
        <authorList>
            <person name="Guo Y."/>
        </authorList>
    </citation>
    <scope>NUCLEOTIDE SEQUENCE [LARGE SCALE GENOMIC DNA]</scope>
    <source>
        <strain evidence="3 4">GR2756</strain>
    </source>
</reference>
<evidence type="ECO:0000256" key="1">
    <source>
        <dbReference type="SAM" id="MobiDB-lite"/>
    </source>
</evidence>
<organism evidence="3 4">
    <name type="scientific">Sphingosinicella rhizophila</name>
    <dbReference type="NCBI Taxonomy" id="3050082"/>
    <lineage>
        <taxon>Bacteria</taxon>
        <taxon>Pseudomonadati</taxon>
        <taxon>Pseudomonadota</taxon>
        <taxon>Alphaproteobacteria</taxon>
        <taxon>Sphingomonadales</taxon>
        <taxon>Sphingosinicellaceae</taxon>
        <taxon>Sphingosinicella</taxon>
    </lineage>
</organism>
<dbReference type="Proteomes" id="UP001259572">
    <property type="component" value="Unassembled WGS sequence"/>
</dbReference>
<dbReference type="EMBL" id="JAVUPU010000002">
    <property type="protein sequence ID" value="MDT9598064.1"/>
    <property type="molecule type" value="Genomic_DNA"/>
</dbReference>
<comment type="caution">
    <text evidence="3">The sequence shown here is derived from an EMBL/GenBank/DDBJ whole genome shotgun (WGS) entry which is preliminary data.</text>
</comment>
<evidence type="ECO:0000313" key="4">
    <source>
        <dbReference type="Proteomes" id="UP001259572"/>
    </source>
</evidence>
<evidence type="ECO:0000313" key="3">
    <source>
        <dbReference type="EMBL" id="MDT9598064.1"/>
    </source>
</evidence>
<proteinExistence type="predicted"/>
<protein>
    <submittedName>
        <fullName evidence="3">NepR family anti-sigma factor</fullName>
    </submittedName>
</protein>
<dbReference type="Pfam" id="PF18557">
    <property type="entry name" value="NepR"/>
    <property type="match status" value="1"/>
</dbReference>
<feature type="region of interest" description="Disordered" evidence="1">
    <location>
        <begin position="1"/>
        <end position="39"/>
    </location>
</feature>
<evidence type="ECO:0000259" key="2">
    <source>
        <dbReference type="Pfam" id="PF18557"/>
    </source>
</evidence>
<sequence>MILAVDKEEKDRRRRSGQSTEAGDKRRAIRKRPTPEVGSALRSVYQKTIDEDIPPEMLDLLGKLG</sequence>
<dbReference type="InterPro" id="IPR041649">
    <property type="entry name" value="NepR"/>
</dbReference>
<keyword evidence="4" id="KW-1185">Reference proteome</keyword>